<dbReference type="PANTHER" id="PTHR43744">
    <property type="entry name" value="ABC TRANSPORTER PERMEASE PROTEIN MG189-RELATED-RELATED"/>
    <property type="match status" value="1"/>
</dbReference>
<feature type="transmembrane region" description="Helical" evidence="7">
    <location>
        <begin position="253"/>
        <end position="274"/>
    </location>
</feature>
<keyword evidence="4 7" id="KW-0812">Transmembrane</keyword>
<dbReference type="Gene3D" id="1.10.3720.10">
    <property type="entry name" value="MetI-like"/>
    <property type="match status" value="1"/>
</dbReference>
<feature type="transmembrane region" description="Helical" evidence="7">
    <location>
        <begin position="195"/>
        <end position="220"/>
    </location>
</feature>
<feature type="transmembrane region" description="Helical" evidence="7">
    <location>
        <begin position="120"/>
        <end position="143"/>
    </location>
</feature>
<keyword evidence="10" id="KW-1185">Reference proteome</keyword>
<name>A0A133YGE7_9FIRM</name>
<comment type="similarity">
    <text evidence="7">Belongs to the binding-protein-dependent transport system permease family.</text>
</comment>
<dbReference type="SUPFAM" id="SSF161098">
    <property type="entry name" value="MetI-like"/>
    <property type="match status" value="1"/>
</dbReference>
<feature type="transmembrane region" description="Helical" evidence="7">
    <location>
        <begin position="21"/>
        <end position="43"/>
    </location>
</feature>
<keyword evidence="5 7" id="KW-1133">Transmembrane helix</keyword>
<organism evidence="9 10">
    <name type="scientific">Amygdalobacter nucleatus</name>
    <dbReference type="NCBI Taxonomy" id="3029274"/>
    <lineage>
        <taxon>Bacteria</taxon>
        <taxon>Bacillati</taxon>
        <taxon>Bacillota</taxon>
        <taxon>Clostridia</taxon>
        <taxon>Eubacteriales</taxon>
        <taxon>Oscillospiraceae</taxon>
        <taxon>Amygdalobacter</taxon>
    </lineage>
</organism>
<dbReference type="InterPro" id="IPR000515">
    <property type="entry name" value="MetI-like"/>
</dbReference>
<accession>A0A133YGE7</accession>
<reference evidence="10" key="1">
    <citation type="submission" date="2016-01" db="EMBL/GenBank/DDBJ databases">
        <authorList>
            <person name="Mitreva M."/>
            <person name="Pepin K.H."/>
            <person name="Mihindukulasuriya K.A."/>
            <person name="Fulton R."/>
            <person name="Fronick C."/>
            <person name="O'Laughlin M."/>
            <person name="Miner T."/>
            <person name="Herter B."/>
            <person name="Rosa B.A."/>
            <person name="Cordes M."/>
            <person name="Tomlinson C."/>
            <person name="Wollam A."/>
            <person name="Palsikar V.B."/>
            <person name="Mardis E.R."/>
            <person name="Wilson R.K."/>
        </authorList>
    </citation>
    <scope>NUCLEOTIDE SEQUENCE [LARGE SCALE GENOMIC DNA]</scope>
    <source>
        <strain evidence="10">KA00274</strain>
    </source>
</reference>
<keyword evidence="3" id="KW-1003">Cell membrane</keyword>
<dbReference type="InterPro" id="IPR035906">
    <property type="entry name" value="MetI-like_sf"/>
</dbReference>
<dbReference type="CDD" id="cd06261">
    <property type="entry name" value="TM_PBP2"/>
    <property type="match status" value="1"/>
</dbReference>
<comment type="caution">
    <text evidence="9">The sequence shown here is derived from an EMBL/GenBank/DDBJ whole genome shotgun (WGS) entry which is preliminary data.</text>
</comment>
<gene>
    <name evidence="9" type="ORF">HMPREF1872_00433</name>
</gene>
<evidence type="ECO:0000256" key="6">
    <source>
        <dbReference type="ARBA" id="ARBA00023136"/>
    </source>
</evidence>
<evidence type="ECO:0000313" key="9">
    <source>
        <dbReference type="EMBL" id="KXB42259.1"/>
    </source>
</evidence>
<dbReference type="Pfam" id="PF00528">
    <property type="entry name" value="BPD_transp_1"/>
    <property type="match status" value="1"/>
</dbReference>
<evidence type="ECO:0000313" key="10">
    <source>
        <dbReference type="Proteomes" id="UP000070080"/>
    </source>
</evidence>
<evidence type="ECO:0000259" key="8">
    <source>
        <dbReference type="PROSITE" id="PS50928"/>
    </source>
</evidence>
<evidence type="ECO:0000256" key="5">
    <source>
        <dbReference type="ARBA" id="ARBA00022989"/>
    </source>
</evidence>
<keyword evidence="6 7" id="KW-0472">Membrane</keyword>
<evidence type="ECO:0000256" key="1">
    <source>
        <dbReference type="ARBA" id="ARBA00004651"/>
    </source>
</evidence>
<dbReference type="PATRIC" id="fig|1497955.3.peg.417"/>
<evidence type="ECO:0000256" key="2">
    <source>
        <dbReference type="ARBA" id="ARBA00022448"/>
    </source>
</evidence>
<comment type="subcellular location">
    <subcellularLocation>
        <location evidence="1 7">Cell membrane</location>
        <topology evidence="1 7">Multi-pass membrane protein</topology>
    </subcellularLocation>
</comment>
<feature type="transmembrane region" description="Helical" evidence="7">
    <location>
        <begin position="155"/>
        <end position="174"/>
    </location>
</feature>
<dbReference type="GO" id="GO:0005886">
    <property type="term" value="C:plasma membrane"/>
    <property type="evidence" value="ECO:0007669"/>
    <property type="project" value="UniProtKB-SubCell"/>
</dbReference>
<dbReference type="GO" id="GO:0055085">
    <property type="term" value="P:transmembrane transport"/>
    <property type="evidence" value="ECO:0007669"/>
    <property type="project" value="InterPro"/>
</dbReference>
<feature type="transmembrane region" description="Helical" evidence="7">
    <location>
        <begin position="84"/>
        <end position="108"/>
    </location>
</feature>
<sequence>MPKLKKVDLEKGRRKMRTKQHANIVVHIVLLLGISLVIFPFLWMVLTSFKGNGEAVQIPPTFWPKEFKVVAYETIFESLPFVKIFLNTLISTAVTTICQLIFCAMAGYAFARIKFPGRNFIFMLLLSVLMIPGQIFIIPQYLIVQKLGLLDSIPALFLPNLFSVFGTFLLRQFYLSLPKELEEAAILDGCSQFGIFLYVMTPLVKPGLVALAIFVIKFAWNDFMWPLIVNTSPDKMTLGPGLSTLQSQFSTQYPMQMAGAVLAVIPLIIVFAIFQKQFIEGVAQSGIKQ</sequence>
<evidence type="ECO:0000256" key="7">
    <source>
        <dbReference type="RuleBase" id="RU363032"/>
    </source>
</evidence>
<proteinExistence type="inferred from homology"/>
<dbReference type="Proteomes" id="UP000070080">
    <property type="component" value="Unassembled WGS sequence"/>
</dbReference>
<dbReference type="EMBL" id="LSCV01000005">
    <property type="protein sequence ID" value="KXB42259.1"/>
    <property type="molecule type" value="Genomic_DNA"/>
</dbReference>
<protein>
    <submittedName>
        <fullName evidence="9">ABC transporter, permease protein</fullName>
    </submittedName>
</protein>
<feature type="domain" description="ABC transmembrane type-1" evidence="8">
    <location>
        <begin position="85"/>
        <end position="274"/>
    </location>
</feature>
<evidence type="ECO:0000256" key="4">
    <source>
        <dbReference type="ARBA" id="ARBA00022692"/>
    </source>
</evidence>
<dbReference type="PROSITE" id="PS50928">
    <property type="entry name" value="ABC_TM1"/>
    <property type="match status" value="1"/>
</dbReference>
<dbReference type="AlphaFoldDB" id="A0A133YGE7"/>
<keyword evidence="2 7" id="KW-0813">Transport</keyword>
<evidence type="ECO:0000256" key="3">
    <source>
        <dbReference type="ARBA" id="ARBA00022475"/>
    </source>
</evidence>
<dbReference type="STRING" id="1497955.HMPREF1872_00433"/>
<dbReference type="PANTHER" id="PTHR43744:SF12">
    <property type="entry name" value="ABC TRANSPORTER PERMEASE PROTEIN MG189-RELATED"/>
    <property type="match status" value="1"/>
</dbReference>